<proteinExistence type="predicted"/>
<sequence>MNRSVLCEEFHTTALPVAPGTLTVASTWWHPTRGAVECPAHQLVAAHLRHAGHRVDHRPLPGPLQPSRVLGDASSGAVPGSHAATAVVAVSYEMPDGHHRGLAIAVRAEEHTLVQLARRQIDAWRAVLRTRRVLHVAPPPAPAPRPRGPIPRQSASPTGTLWRPCGCPTWADCRAQELARRTTRRLTEEGETVIVVGTHTAVPWPTRPKAPSHDGLDRVATTAQAAALTVDRPDRLAFVVAPGSTVSQVAAVLNVLRARFPLLRGQHPDEWCYTMDDLHTAVGSVLAQSDALVIAGHGTSPTVSVATGMAGRARKVTTLDRLRPSDVNVATVAVLDTEDGGPRYRQVIEALDGLGPTSHVWRRVHTGPRPPRTVPHRT</sequence>
<accession>A0ABR6EMS4</accession>
<reference evidence="3" key="1">
    <citation type="journal article" date="2020" name="Syst. Appl. Microbiol.">
        <title>Streptomyces alkaliterrae sp. nov., isolated from an alkaline soil, and emended descriptions of Streptomyces alkaliphilus, Streptomyces calidiresistens and Streptomyces durbertensis.</title>
        <authorList>
            <person name="Swiecimska M."/>
            <person name="Golinska P."/>
            <person name="Nouioui I."/>
            <person name="Wypij M."/>
            <person name="Rai M."/>
            <person name="Sangal V."/>
            <person name="Goodfellow M."/>
        </authorList>
    </citation>
    <scope>NUCLEOTIDE SEQUENCE [LARGE SCALE GENOMIC DNA]</scope>
    <source>
        <strain evidence="3">DSM 104538</strain>
    </source>
</reference>
<keyword evidence="3" id="KW-1185">Reference proteome</keyword>
<protein>
    <submittedName>
        <fullName evidence="2">4-hydroxy-3-methylbut-2-enyl diphosphate reductase</fullName>
    </submittedName>
</protein>
<feature type="compositionally biased region" description="Pro residues" evidence="1">
    <location>
        <begin position="138"/>
        <end position="149"/>
    </location>
</feature>
<evidence type="ECO:0000313" key="3">
    <source>
        <dbReference type="Proteomes" id="UP000766698"/>
    </source>
</evidence>
<organism evidence="2 3">
    <name type="scientific">Streptomyces durbertensis</name>
    <dbReference type="NCBI Taxonomy" id="2448886"/>
    <lineage>
        <taxon>Bacteria</taxon>
        <taxon>Bacillati</taxon>
        <taxon>Actinomycetota</taxon>
        <taxon>Actinomycetes</taxon>
        <taxon>Kitasatosporales</taxon>
        <taxon>Streptomycetaceae</taxon>
        <taxon>Streptomyces</taxon>
    </lineage>
</organism>
<gene>
    <name evidence="2" type="ORF">GL263_24335</name>
</gene>
<evidence type="ECO:0000313" key="2">
    <source>
        <dbReference type="EMBL" id="MBB1246654.1"/>
    </source>
</evidence>
<dbReference type="Gene3D" id="3.40.1010.20">
    <property type="entry name" value="4-hydroxy-3-methylbut-2-enyl diphosphate reductase, catalytic domain"/>
    <property type="match status" value="2"/>
</dbReference>
<name>A0ABR6EMS4_9ACTN</name>
<feature type="region of interest" description="Disordered" evidence="1">
    <location>
        <begin position="138"/>
        <end position="159"/>
    </location>
</feature>
<comment type="caution">
    <text evidence="2">The sequence shown here is derived from an EMBL/GenBank/DDBJ whole genome shotgun (WGS) entry which is preliminary data.</text>
</comment>
<evidence type="ECO:0000256" key="1">
    <source>
        <dbReference type="SAM" id="MobiDB-lite"/>
    </source>
</evidence>
<dbReference type="RefSeq" id="WP_182857893.1">
    <property type="nucleotide sequence ID" value="NZ_WMLF01000561.1"/>
</dbReference>
<dbReference type="Proteomes" id="UP000766698">
    <property type="component" value="Unassembled WGS sequence"/>
</dbReference>
<feature type="non-terminal residue" evidence="2">
    <location>
        <position position="378"/>
    </location>
</feature>
<dbReference type="EMBL" id="WMLF01000561">
    <property type="protein sequence ID" value="MBB1246654.1"/>
    <property type="molecule type" value="Genomic_DNA"/>
</dbReference>